<proteinExistence type="predicted"/>
<sequence>MAEFNPDAYLAQKSFDPDAYLKSKPSVSDSSLVGIAAGLGSGVGNVALGAQHYLGKGLGAIGAETVGKWLVDDAAKGRENLKKEIAPYKQVSPYAAGGGELAGEIISTLPVGGLLGAGAKAVGANTLANALRTGGMTTGADLQGAKWLGAKGVDMATRTIGGAATGAASAGLVDPNEALTGGIVGGAMPGTFKALGAAGSGIGQYVKSALTPEQVKMAEKLAAATGETVESFKQKIIESMGKANAVYDKKSTLAQLLQNPTISTIENATRNASPLYVEPIFKNHAKMQVQNRLAQLEGVAPVGNNIGEAGKNAGDLIADYHGAAKSQFKQNAARDYGAIDPFNEARINLPVNELRAAHSDVISDGTSQSIRGVPDNLLAMAEKLGIKEVEPPKVGRLKREIPIDHKADDLAAAVRAAGGIKGVDGLLGGEMAGLSPRQTKTTGLINNKSGKKIEDVAQVMYDKGFIRTNDPADLLEALTGTIGGNKNKVISNEMTDTQIRKTLGINDDVDAATLARWARMDREKPVSQPLRVVDDYRRSLSEGISRESTPTQAKVLQGMKSEIDKKMERLAAGEVGSGEFFTSDMQQALQKARDNYQQGKIKLDTGAQSRLSAKGQDGLPVYQGQKAADLFYNGGAKSAENMSDFKRLIQGSSDADALAAALKSYATTKAAGTATKDGLSANAFSKWMDKHGGANERLFSPSDMNVLNAIRGDLKAAQSASDLGIRGGQSATISNNNAIAELLGNGLLDSPMARRAAGFVPKVGSVVNIAMDAAAKSGKEGKANKLAELLVSPQFTLDQLSKADMSVLESVGFKRIGKAVKELDPNSKVNKFLEAASYRAAPIAASQ</sequence>
<reference evidence="1" key="1">
    <citation type="submission" date="2020-04" db="EMBL/GenBank/DDBJ databases">
        <authorList>
            <person name="Chiriac C."/>
            <person name="Salcher M."/>
            <person name="Ghai R."/>
            <person name="Kavagutti S V."/>
        </authorList>
    </citation>
    <scope>NUCLEOTIDE SEQUENCE</scope>
</reference>
<name>A0A6J5N3H8_9CAUD</name>
<dbReference type="EMBL" id="LR796581">
    <property type="protein sequence ID" value="CAB4153268.1"/>
    <property type="molecule type" value="Genomic_DNA"/>
</dbReference>
<gene>
    <name evidence="1" type="ORF">UFOVP607_63</name>
</gene>
<evidence type="ECO:0000313" key="1">
    <source>
        <dbReference type="EMBL" id="CAB4153268.1"/>
    </source>
</evidence>
<protein>
    <submittedName>
        <fullName evidence="1">Uncharacterized protein</fullName>
    </submittedName>
</protein>
<organism evidence="1">
    <name type="scientific">uncultured Caudovirales phage</name>
    <dbReference type="NCBI Taxonomy" id="2100421"/>
    <lineage>
        <taxon>Viruses</taxon>
        <taxon>Duplodnaviria</taxon>
        <taxon>Heunggongvirae</taxon>
        <taxon>Uroviricota</taxon>
        <taxon>Caudoviricetes</taxon>
        <taxon>Peduoviridae</taxon>
        <taxon>Maltschvirus</taxon>
        <taxon>Maltschvirus maltsch</taxon>
    </lineage>
</organism>
<accession>A0A6J5N3H8</accession>